<feature type="domain" description="DUF5940" evidence="2">
    <location>
        <begin position="363"/>
        <end position="527"/>
    </location>
</feature>
<sequence length="528" mass="57453">MSYAVLKAAAYAIVHAPDMVVNNGTTQTVEREVNPDSDYLKKLKEHLRPFEDVVNYAPNQTYIGNLHPEELKKLASQVSEEVKKAGGSWIGVPCKGERNGKFGEIFAEDEFIFMMKISDVFELVYLEAEFEKKMRDAYIASESKYKTEDEIKKDLAQVKCETKIDEIERLIKEEHAEGLYFNEKLVGCIKRAHDVDINLSAHVIFENLAVKASGIMALKELIRKKNIDPKTIDLVIECSEEACGDMNQRGGGNFAKSIAEVAGIPNTTGFDIRGFCAAPSHALVTAASLVKAGSYKNVVIVAGGATAKLGMNGKSHVTKNLPIIEDILGAFAVLISENDGVHPVIRTDVLGRHTVATGSAPQAVMTSLIVNPLEKANLKVTDIDKYTVEMQNPDVTKPAGAGDVPEANYKMIAAIGVKKGDLERSQIAEFVDKHGMSGWAPTQGHIPSGVPYLGYAIEDIMSGKINRVMLIGKGSLFLGRMTNLFDGISVIIEKNSGDKGTSEGVSKEEVNKLIANAMRDFAKSMLGE</sequence>
<dbReference type="NCBIfam" id="NF040746">
    <property type="entry name" value="reduct_C_beta"/>
    <property type="match status" value="1"/>
</dbReference>
<evidence type="ECO:0000259" key="2">
    <source>
        <dbReference type="Pfam" id="PF19364"/>
    </source>
</evidence>
<dbReference type="InterPro" id="IPR045984">
    <property type="entry name" value="DUF5940"/>
</dbReference>
<dbReference type="GO" id="GO:0016491">
    <property type="term" value="F:oxidoreductase activity"/>
    <property type="evidence" value="ECO:0007669"/>
    <property type="project" value="UniProtKB-KW"/>
</dbReference>
<evidence type="ECO:0000313" key="4">
    <source>
        <dbReference type="Proteomes" id="UP001175147"/>
    </source>
</evidence>
<dbReference type="InterPro" id="IPR016039">
    <property type="entry name" value="Thiolase-like"/>
</dbReference>
<dbReference type="EMBL" id="JAUPBM010000010">
    <property type="protein sequence ID" value="MDO7019500.1"/>
    <property type="molecule type" value="Genomic_DNA"/>
</dbReference>
<dbReference type="SUPFAM" id="SSF53901">
    <property type="entry name" value="Thiolase-like"/>
    <property type="match status" value="1"/>
</dbReference>
<evidence type="ECO:0000259" key="1">
    <source>
        <dbReference type="Pfam" id="PF08545"/>
    </source>
</evidence>
<name>A0ABT8YVG6_9SPIR</name>
<evidence type="ECO:0000313" key="3">
    <source>
        <dbReference type="EMBL" id="MDO7019500.1"/>
    </source>
</evidence>
<organism evidence="3 4">
    <name type="scientific">Brachyspira innocens</name>
    <dbReference type="NCBI Taxonomy" id="13264"/>
    <lineage>
        <taxon>Bacteria</taxon>
        <taxon>Pseudomonadati</taxon>
        <taxon>Spirochaetota</taxon>
        <taxon>Spirochaetia</taxon>
        <taxon>Brachyspirales</taxon>
        <taxon>Brachyspiraceae</taxon>
        <taxon>Brachyspira</taxon>
    </lineage>
</organism>
<dbReference type="EC" id="1.21.4.-" evidence="3"/>
<dbReference type="CDD" id="cd00827">
    <property type="entry name" value="init_cond_enzymes"/>
    <property type="match status" value="1"/>
</dbReference>
<feature type="domain" description="Beta-ketoacyl-[acyl-carrier-protein] synthase III N-terminal" evidence="1">
    <location>
        <begin position="270"/>
        <end position="340"/>
    </location>
</feature>
<comment type="caution">
    <text evidence="3">The sequence shown here is derived from an EMBL/GenBank/DDBJ whole genome shotgun (WGS) entry which is preliminary data.</text>
</comment>
<keyword evidence="3" id="KW-0560">Oxidoreductase</keyword>
<dbReference type="Pfam" id="PF19364">
    <property type="entry name" value="DUF5940"/>
    <property type="match status" value="1"/>
</dbReference>
<dbReference type="Pfam" id="PF08545">
    <property type="entry name" value="ACP_syn_III"/>
    <property type="match status" value="1"/>
</dbReference>
<proteinExistence type="predicted"/>
<dbReference type="RefSeq" id="WP_020005470.1">
    <property type="nucleotide sequence ID" value="NZ_JAUPBL010000030.1"/>
</dbReference>
<accession>A0ABT8YVG6</accession>
<gene>
    <name evidence="3" type="primary">grdC</name>
    <name evidence="3" type="ORF">Q5M86_01785</name>
</gene>
<keyword evidence="4" id="KW-1185">Reference proteome</keyword>
<protein>
    <submittedName>
        <fullName evidence="3">Glycine/sarcosine/betaine reductase complex component C subunit beta</fullName>
        <ecNumber evidence="3">1.21.4.-</ecNumber>
    </submittedName>
</protein>
<dbReference type="InterPro" id="IPR013751">
    <property type="entry name" value="ACP_syn_III_N"/>
</dbReference>
<dbReference type="Gene3D" id="3.40.47.10">
    <property type="match status" value="1"/>
</dbReference>
<dbReference type="Proteomes" id="UP001175147">
    <property type="component" value="Unassembled WGS sequence"/>
</dbReference>
<reference evidence="3" key="1">
    <citation type="submission" date="2023-07" db="EMBL/GenBank/DDBJ databases">
        <title>Mucosal microbiota of week-old chicken and adult hens.</title>
        <authorList>
            <person name="Volf J."/>
            <person name="Karasova D."/>
            <person name="Crhanova M."/>
            <person name="Faldynova M."/>
            <person name="Prikrylova H."/>
            <person name="Zeman M."/>
            <person name="Babak V."/>
            <person name="Rajova J."/>
            <person name="Rychlik I."/>
        </authorList>
    </citation>
    <scope>NUCLEOTIDE SEQUENCE</scope>
    <source>
        <strain evidence="3">ET902</strain>
    </source>
</reference>